<name>A0A8J3P868_9ACTN</name>
<comment type="caution">
    <text evidence="3">The sequence shown here is derived from an EMBL/GenBank/DDBJ whole genome shotgun (WGS) entry which is preliminary data.</text>
</comment>
<organism evidence="3 4">
    <name type="scientific">Catellatospora coxensis</name>
    <dbReference type="NCBI Taxonomy" id="310354"/>
    <lineage>
        <taxon>Bacteria</taxon>
        <taxon>Bacillati</taxon>
        <taxon>Actinomycetota</taxon>
        <taxon>Actinomycetes</taxon>
        <taxon>Micromonosporales</taxon>
        <taxon>Micromonosporaceae</taxon>
        <taxon>Catellatospora</taxon>
    </lineage>
</organism>
<gene>
    <name evidence="3" type="ORF">Cco03nite_45160</name>
</gene>
<dbReference type="RefSeq" id="WP_203694154.1">
    <property type="nucleotide sequence ID" value="NZ_BAAALC010000014.1"/>
</dbReference>
<reference evidence="3 4" key="1">
    <citation type="submission" date="2021-01" db="EMBL/GenBank/DDBJ databases">
        <title>Whole genome shotgun sequence of Catellatospora coxensis NBRC 107359.</title>
        <authorList>
            <person name="Komaki H."/>
            <person name="Tamura T."/>
        </authorList>
    </citation>
    <scope>NUCLEOTIDE SEQUENCE [LARGE SCALE GENOMIC DNA]</scope>
    <source>
        <strain evidence="3 4">NBRC 107359</strain>
    </source>
</reference>
<evidence type="ECO:0000313" key="4">
    <source>
        <dbReference type="Proteomes" id="UP000630887"/>
    </source>
</evidence>
<feature type="transmembrane region" description="Helical" evidence="2">
    <location>
        <begin position="6"/>
        <end position="27"/>
    </location>
</feature>
<accession>A0A8J3P868</accession>
<evidence type="ECO:0000256" key="1">
    <source>
        <dbReference type="SAM" id="MobiDB-lite"/>
    </source>
</evidence>
<dbReference type="Proteomes" id="UP000630887">
    <property type="component" value="Unassembled WGS sequence"/>
</dbReference>
<keyword evidence="4" id="KW-1185">Reference proteome</keyword>
<keyword evidence="2" id="KW-0812">Transmembrane</keyword>
<keyword evidence="2" id="KW-1133">Transmembrane helix</keyword>
<keyword evidence="2" id="KW-0472">Membrane</keyword>
<evidence type="ECO:0000313" key="3">
    <source>
        <dbReference type="EMBL" id="GIG07816.1"/>
    </source>
</evidence>
<proteinExistence type="predicted"/>
<dbReference type="EMBL" id="BONI01000039">
    <property type="protein sequence ID" value="GIG07816.1"/>
    <property type="molecule type" value="Genomic_DNA"/>
</dbReference>
<evidence type="ECO:0000256" key="2">
    <source>
        <dbReference type="SAM" id="Phobius"/>
    </source>
</evidence>
<protein>
    <submittedName>
        <fullName evidence="3">Uncharacterized protein</fullName>
    </submittedName>
</protein>
<sequence length="258" mass="26401">MAWFIGQSLLMILTAFLLGLLVGWLLFSRRGKSTPAEQPAAAAAPATPVAAAPVAVEAKAEKAADKAKPAKKSSKKAVPAPAAPADDEIEVQQRPVSLVAPIAKPEPAAEPEPVAAAEPVAEPVTEPTPEPVAVAADEPDDAVEAAVEAAQDKAFKVEASTLTPIENMLVAAGDNLQRIEGIGPKMEAALTAAGMGTYAAVAAADNAALRKAIEDGGLSFAPALLTWAQQAQLLADGDEEGLADLQRRLVAGRDTGRE</sequence>
<dbReference type="AlphaFoldDB" id="A0A8J3P868"/>
<feature type="region of interest" description="Disordered" evidence="1">
    <location>
        <begin position="60"/>
        <end position="91"/>
    </location>
</feature>
<dbReference type="Gene3D" id="1.10.150.20">
    <property type="entry name" value="5' to 3' exonuclease, C-terminal subdomain"/>
    <property type="match status" value="1"/>
</dbReference>
<dbReference type="Pfam" id="PF14520">
    <property type="entry name" value="HHH_5"/>
    <property type="match status" value="1"/>
</dbReference>